<evidence type="ECO:0000256" key="1">
    <source>
        <dbReference type="SAM" id="Coils"/>
    </source>
</evidence>
<dbReference type="RefSeq" id="WP_110060668.1">
    <property type="nucleotide sequence ID" value="NZ_CATNYS010000001.1"/>
</dbReference>
<evidence type="ECO:0000313" key="3">
    <source>
        <dbReference type="Proteomes" id="UP001222958"/>
    </source>
</evidence>
<feature type="coiled-coil region" evidence="1">
    <location>
        <begin position="64"/>
        <end position="91"/>
    </location>
</feature>
<dbReference type="GO" id="GO:0016301">
    <property type="term" value="F:kinase activity"/>
    <property type="evidence" value="ECO:0007669"/>
    <property type="project" value="UniProtKB-KW"/>
</dbReference>
<keyword evidence="1" id="KW-0175">Coiled coil</keyword>
<organism evidence="2 3">
    <name type="scientific">Clostridium perfringens</name>
    <dbReference type="NCBI Taxonomy" id="1502"/>
    <lineage>
        <taxon>Bacteria</taxon>
        <taxon>Bacillati</taxon>
        <taxon>Bacillota</taxon>
        <taxon>Clostridia</taxon>
        <taxon>Eubacteriales</taxon>
        <taxon>Clostridiaceae</taxon>
        <taxon>Clostridium</taxon>
    </lineage>
</organism>
<reference evidence="2" key="1">
    <citation type="submission" date="2023-04" db="EMBL/GenBank/DDBJ databases">
        <title>Epidemiological investigation of Clostridium perfringens isolated from cattle.</title>
        <authorList>
            <person name="Tian R."/>
        </authorList>
    </citation>
    <scope>NUCLEOTIDE SEQUENCE</scope>
    <source>
        <strain evidence="2">ZWCP172</strain>
    </source>
</reference>
<proteinExistence type="predicted"/>
<protein>
    <submittedName>
        <fullName evidence="2">Histidine kinase</fullName>
    </submittedName>
</protein>
<name>A0AAN3R075_CLOPF</name>
<dbReference type="Proteomes" id="UP001222958">
    <property type="component" value="Unassembled WGS sequence"/>
</dbReference>
<keyword evidence="2" id="KW-0418">Kinase</keyword>
<dbReference type="EMBL" id="JARVUX010000001">
    <property type="protein sequence ID" value="MDH2334599.1"/>
    <property type="molecule type" value="Genomic_DNA"/>
</dbReference>
<dbReference type="AlphaFoldDB" id="A0AAN3R075"/>
<keyword evidence="2" id="KW-0808">Transferase</keyword>
<gene>
    <name evidence="2" type="ORF">QDQ28_00195</name>
</gene>
<evidence type="ECO:0000313" key="2">
    <source>
        <dbReference type="EMBL" id="MDH2334599.1"/>
    </source>
</evidence>
<accession>A0AAN3R075</accession>
<comment type="caution">
    <text evidence="2">The sequence shown here is derived from an EMBL/GenBank/DDBJ whole genome shotgun (WGS) entry which is preliminary data.</text>
</comment>
<sequence length="99" mass="11486">MEQKILLTKKELAERWGCTTKYIDDLRRDGVISTVQGLPAPRFNIQHVLEIEGTKIESFSPLERRRLEREIQALREENQQLKGVLSNILAESSKVINLR</sequence>